<keyword evidence="3" id="KW-1185">Reference proteome</keyword>
<name>A0A9D4N5P3_DREPO</name>
<protein>
    <submittedName>
        <fullName evidence="2">Uncharacterized protein</fullName>
    </submittedName>
</protein>
<feature type="region of interest" description="Disordered" evidence="1">
    <location>
        <begin position="227"/>
        <end position="246"/>
    </location>
</feature>
<dbReference type="AlphaFoldDB" id="A0A9D4N5P3"/>
<dbReference type="Proteomes" id="UP000828390">
    <property type="component" value="Unassembled WGS sequence"/>
</dbReference>
<gene>
    <name evidence="2" type="ORF">DPMN_012371</name>
</gene>
<reference evidence="2" key="2">
    <citation type="submission" date="2020-11" db="EMBL/GenBank/DDBJ databases">
        <authorList>
            <person name="McCartney M.A."/>
            <person name="Auch B."/>
            <person name="Kono T."/>
            <person name="Mallez S."/>
            <person name="Becker A."/>
            <person name="Gohl D.M."/>
            <person name="Silverstein K.A.T."/>
            <person name="Koren S."/>
            <person name="Bechman K.B."/>
            <person name="Herman A."/>
            <person name="Abrahante J.E."/>
            <person name="Garbe J."/>
        </authorList>
    </citation>
    <scope>NUCLEOTIDE SEQUENCE</scope>
    <source>
        <strain evidence="2">Duluth1</strain>
        <tissue evidence="2">Whole animal</tissue>
    </source>
</reference>
<comment type="caution">
    <text evidence="2">The sequence shown here is derived from an EMBL/GenBank/DDBJ whole genome shotgun (WGS) entry which is preliminary data.</text>
</comment>
<proteinExistence type="predicted"/>
<evidence type="ECO:0000256" key="1">
    <source>
        <dbReference type="SAM" id="MobiDB-lite"/>
    </source>
</evidence>
<evidence type="ECO:0000313" key="3">
    <source>
        <dbReference type="Proteomes" id="UP000828390"/>
    </source>
</evidence>
<sequence>MCELIHDDWIKKVTSRFVCSHDPGSITAEISFHEDCTHMFHYIHITKRGKNTLHMDGHVFQKIGTIVVLIQKIVRTNVMTKFHEHWTLNVTSRVLTRATMLERTETIFELTWTKNVTSKFHEDWQIIVTFRKTTPPPGGHFHKYWAKYVTSRVLTRFYNSHIWTNAPPPCGHVFYQTGTIFELNWTIHSRENCPRPPGGYVFNQPFSNTSKITLRHQDRTIHVNVHDARRTTDDVRRTKSDHKSSA</sequence>
<organism evidence="2 3">
    <name type="scientific">Dreissena polymorpha</name>
    <name type="common">Zebra mussel</name>
    <name type="synonym">Mytilus polymorpha</name>
    <dbReference type="NCBI Taxonomy" id="45954"/>
    <lineage>
        <taxon>Eukaryota</taxon>
        <taxon>Metazoa</taxon>
        <taxon>Spiralia</taxon>
        <taxon>Lophotrochozoa</taxon>
        <taxon>Mollusca</taxon>
        <taxon>Bivalvia</taxon>
        <taxon>Autobranchia</taxon>
        <taxon>Heteroconchia</taxon>
        <taxon>Euheterodonta</taxon>
        <taxon>Imparidentia</taxon>
        <taxon>Neoheterodontei</taxon>
        <taxon>Myida</taxon>
        <taxon>Dreissenoidea</taxon>
        <taxon>Dreissenidae</taxon>
        <taxon>Dreissena</taxon>
    </lineage>
</organism>
<reference evidence="2" key="1">
    <citation type="journal article" date="2019" name="bioRxiv">
        <title>The Genome of the Zebra Mussel, Dreissena polymorpha: A Resource for Invasive Species Research.</title>
        <authorList>
            <person name="McCartney M.A."/>
            <person name="Auch B."/>
            <person name="Kono T."/>
            <person name="Mallez S."/>
            <person name="Zhang Y."/>
            <person name="Obille A."/>
            <person name="Becker A."/>
            <person name="Abrahante J.E."/>
            <person name="Garbe J."/>
            <person name="Badalamenti J.P."/>
            <person name="Herman A."/>
            <person name="Mangelson H."/>
            <person name="Liachko I."/>
            <person name="Sullivan S."/>
            <person name="Sone E.D."/>
            <person name="Koren S."/>
            <person name="Silverstein K.A.T."/>
            <person name="Beckman K.B."/>
            <person name="Gohl D.M."/>
        </authorList>
    </citation>
    <scope>NUCLEOTIDE SEQUENCE</scope>
    <source>
        <strain evidence="2">Duluth1</strain>
        <tissue evidence="2">Whole animal</tissue>
    </source>
</reference>
<accession>A0A9D4N5P3</accession>
<dbReference type="EMBL" id="JAIWYP010000001">
    <property type="protein sequence ID" value="KAH3888338.1"/>
    <property type="molecule type" value="Genomic_DNA"/>
</dbReference>
<evidence type="ECO:0000313" key="2">
    <source>
        <dbReference type="EMBL" id="KAH3888338.1"/>
    </source>
</evidence>